<accession>A0ABW2TU58</accession>
<organism evidence="1 2">
    <name type="scientific">Actinokineospora soli</name>
    <dbReference type="NCBI Taxonomy" id="1048753"/>
    <lineage>
        <taxon>Bacteria</taxon>
        <taxon>Bacillati</taxon>
        <taxon>Actinomycetota</taxon>
        <taxon>Actinomycetes</taxon>
        <taxon>Pseudonocardiales</taxon>
        <taxon>Pseudonocardiaceae</taxon>
        <taxon>Actinokineospora</taxon>
    </lineage>
</organism>
<evidence type="ECO:0000313" key="1">
    <source>
        <dbReference type="EMBL" id="MFC7617011.1"/>
    </source>
</evidence>
<reference evidence="2" key="1">
    <citation type="journal article" date="2019" name="Int. J. Syst. Evol. Microbiol.">
        <title>The Global Catalogue of Microorganisms (GCM) 10K type strain sequencing project: providing services to taxonomists for standard genome sequencing and annotation.</title>
        <authorList>
            <consortium name="The Broad Institute Genomics Platform"/>
            <consortium name="The Broad Institute Genome Sequencing Center for Infectious Disease"/>
            <person name="Wu L."/>
            <person name="Ma J."/>
        </authorList>
    </citation>
    <scope>NUCLEOTIDE SEQUENCE [LARGE SCALE GENOMIC DNA]</scope>
    <source>
        <strain evidence="2">JCM 17695</strain>
    </source>
</reference>
<dbReference type="EMBL" id="JBHTEY010000004">
    <property type="protein sequence ID" value="MFC7617011.1"/>
    <property type="molecule type" value="Genomic_DNA"/>
</dbReference>
<gene>
    <name evidence="1" type="ORF">ACFQV2_29830</name>
</gene>
<evidence type="ECO:0000313" key="2">
    <source>
        <dbReference type="Proteomes" id="UP001596512"/>
    </source>
</evidence>
<dbReference type="Proteomes" id="UP001596512">
    <property type="component" value="Unassembled WGS sequence"/>
</dbReference>
<protein>
    <submittedName>
        <fullName evidence="1">Uncharacterized protein</fullName>
    </submittedName>
</protein>
<sequence>MVEEIRAIAARNHWALWSELSVPLRPASWAEFRVETGHRRGDHAVLVARSLLSQDEVDDLTAWLDEVVPTERPITVVCVAPPSDTALTAIVERLGARPLVRRPTFEADLVSALSPDPGSRTPTHGTLAQISYTLTDLLAQVSTLSRATPDAAPLARAIAEHLRPQLSTPAEPDTGDALPNPVAGLFRLVEQRLGRVLEFDPQVTAAYARGGYDATARFRRRLFGEDARLAIGTAVVVQAFVRGFRNRIAAWFAEEAGTPEAEQSLRLICETYQSLEDTVPLFQLNGLDKAVDGPHPAIGADTAAHQLTETLSGFAVAVRDAALSAVAGRT</sequence>
<keyword evidence="2" id="KW-1185">Reference proteome</keyword>
<proteinExistence type="predicted"/>
<comment type="caution">
    <text evidence="1">The sequence shown here is derived from an EMBL/GenBank/DDBJ whole genome shotgun (WGS) entry which is preliminary data.</text>
</comment>
<name>A0ABW2TU58_9PSEU</name>